<evidence type="ECO:0000313" key="4">
    <source>
        <dbReference type="EMBL" id="KAF4072283.1"/>
    </source>
</evidence>
<name>A0A7J5ZP99_AMEME</name>
<dbReference type="GO" id="GO:0008270">
    <property type="term" value="F:zinc ion binding"/>
    <property type="evidence" value="ECO:0007669"/>
    <property type="project" value="UniProtKB-KW"/>
</dbReference>
<dbReference type="Proteomes" id="UP000593565">
    <property type="component" value="Unassembled WGS sequence"/>
</dbReference>
<dbReference type="PROSITE" id="PS50158">
    <property type="entry name" value="ZF_CCHC"/>
    <property type="match status" value="1"/>
</dbReference>
<reference evidence="4 5" key="1">
    <citation type="submission" date="2020-02" db="EMBL/GenBank/DDBJ databases">
        <title>A chromosome-scale genome assembly of the black bullhead catfish (Ameiurus melas).</title>
        <authorList>
            <person name="Wen M."/>
            <person name="Zham M."/>
            <person name="Cabau C."/>
            <person name="Klopp C."/>
            <person name="Donnadieu C."/>
            <person name="Roques C."/>
            <person name="Bouchez O."/>
            <person name="Lampietro C."/>
            <person name="Jouanno E."/>
            <person name="Herpin A."/>
            <person name="Louis A."/>
            <person name="Berthelot C."/>
            <person name="Parey E."/>
            <person name="Roest-Crollius H."/>
            <person name="Braasch I."/>
            <person name="Postlethwait J."/>
            <person name="Robinson-Rechavi M."/>
            <person name="Echchiki A."/>
            <person name="Begum T."/>
            <person name="Montfort J."/>
            <person name="Schartl M."/>
            <person name="Bobe J."/>
            <person name="Guiguen Y."/>
        </authorList>
    </citation>
    <scope>NUCLEOTIDE SEQUENCE [LARGE SCALE GENOMIC DNA]</scope>
    <source>
        <strain evidence="4">M_S1</strain>
        <tissue evidence="4">Blood</tissue>
    </source>
</reference>
<dbReference type="InterPro" id="IPR036875">
    <property type="entry name" value="Znf_CCHC_sf"/>
</dbReference>
<accession>A0A7J5ZP99</accession>
<dbReference type="SUPFAM" id="SSF57756">
    <property type="entry name" value="Retrovirus zinc finger-like domains"/>
    <property type="match status" value="1"/>
</dbReference>
<proteinExistence type="predicted"/>
<gene>
    <name evidence="4" type="ORF">AMELA_G00261330</name>
</gene>
<keyword evidence="1" id="KW-0479">Metal-binding</keyword>
<dbReference type="AlphaFoldDB" id="A0A7J5ZP99"/>
<dbReference type="GO" id="GO:0003676">
    <property type="term" value="F:nucleic acid binding"/>
    <property type="evidence" value="ECO:0007669"/>
    <property type="project" value="InterPro"/>
</dbReference>
<dbReference type="EMBL" id="JAAGNN010000025">
    <property type="protein sequence ID" value="KAF4072283.1"/>
    <property type="molecule type" value="Genomic_DNA"/>
</dbReference>
<sequence length="212" mass="23530">MSDLLLGSKDPAVKHVLSFRRQVYMFLNNRERTLDVNFKVKHSGNSYTVYATTERLRCFGCGEVGHKRLSCPRRVVQPGETWPGRSSNSSSAETARRRKMCTYIAHLSKALYTVSHSPIHTHRAAMQGASLPSGATSGSVTCPRITQAGNRTANPTISGQPTLPTAPQPPRSMENKNPEQRGVMSHRDHSRKRFGGTVSHLLSTGQWLYLQN</sequence>
<protein>
    <recommendedName>
        <fullName evidence="3">CCHC-type domain-containing protein</fullName>
    </recommendedName>
</protein>
<keyword evidence="1" id="KW-0863">Zinc-finger</keyword>
<keyword evidence="5" id="KW-1185">Reference proteome</keyword>
<evidence type="ECO:0000256" key="1">
    <source>
        <dbReference type="PROSITE-ProRule" id="PRU00047"/>
    </source>
</evidence>
<feature type="domain" description="CCHC-type" evidence="3">
    <location>
        <begin position="57"/>
        <end position="73"/>
    </location>
</feature>
<keyword evidence="1" id="KW-0862">Zinc</keyword>
<comment type="caution">
    <text evidence="4">The sequence shown here is derived from an EMBL/GenBank/DDBJ whole genome shotgun (WGS) entry which is preliminary data.</text>
</comment>
<dbReference type="InterPro" id="IPR001878">
    <property type="entry name" value="Znf_CCHC"/>
</dbReference>
<evidence type="ECO:0000256" key="2">
    <source>
        <dbReference type="SAM" id="MobiDB-lite"/>
    </source>
</evidence>
<feature type="region of interest" description="Disordered" evidence="2">
    <location>
        <begin position="149"/>
        <end position="190"/>
    </location>
</feature>
<evidence type="ECO:0000313" key="5">
    <source>
        <dbReference type="Proteomes" id="UP000593565"/>
    </source>
</evidence>
<feature type="compositionally biased region" description="Polar residues" evidence="2">
    <location>
        <begin position="149"/>
        <end position="163"/>
    </location>
</feature>
<evidence type="ECO:0000259" key="3">
    <source>
        <dbReference type="PROSITE" id="PS50158"/>
    </source>
</evidence>
<organism evidence="4 5">
    <name type="scientific">Ameiurus melas</name>
    <name type="common">Black bullhead</name>
    <name type="synonym">Silurus melas</name>
    <dbReference type="NCBI Taxonomy" id="219545"/>
    <lineage>
        <taxon>Eukaryota</taxon>
        <taxon>Metazoa</taxon>
        <taxon>Chordata</taxon>
        <taxon>Craniata</taxon>
        <taxon>Vertebrata</taxon>
        <taxon>Euteleostomi</taxon>
        <taxon>Actinopterygii</taxon>
        <taxon>Neopterygii</taxon>
        <taxon>Teleostei</taxon>
        <taxon>Ostariophysi</taxon>
        <taxon>Siluriformes</taxon>
        <taxon>Ictaluridae</taxon>
        <taxon>Ameiurus</taxon>
    </lineage>
</organism>